<comment type="catalytic activity">
    <reaction evidence="10">
        <text>[(1-&gt;4)-alpha-D-galacturonosyl methyl ester](n) + n H2O = [(1-&gt;4)-alpha-D-galacturonosyl](n) + n methanol + n H(+)</text>
        <dbReference type="Rhea" id="RHEA:22380"/>
        <dbReference type="Rhea" id="RHEA-COMP:14570"/>
        <dbReference type="Rhea" id="RHEA-COMP:14573"/>
        <dbReference type="ChEBI" id="CHEBI:15377"/>
        <dbReference type="ChEBI" id="CHEBI:15378"/>
        <dbReference type="ChEBI" id="CHEBI:17790"/>
        <dbReference type="ChEBI" id="CHEBI:140522"/>
        <dbReference type="ChEBI" id="CHEBI:140523"/>
        <dbReference type="EC" id="3.1.1.11"/>
    </reaction>
</comment>
<feature type="chain" id="PRO_5041916408" description="Pectinesterase" evidence="11">
    <location>
        <begin position="16"/>
        <end position="333"/>
    </location>
</feature>
<keyword evidence="4 10" id="KW-0134">Cell wall</keyword>
<evidence type="ECO:0000256" key="6">
    <source>
        <dbReference type="ARBA" id="ARBA00022801"/>
    </source>
</evidence>
<keyword evidence="7 10" id="KW-0063">Aspartyl esterase</keyword>
<dbReference type="SUPFAM" id="SSF51126">
    <property type="entry name" value="Pectin lyase-like"/>
    <property type="match status" value="1"/>
</dbReference>
<evidence type="ECO:0000256" key="2">
    <source>
        <dbReference type="ARBA" id="ARBA00005184"/>
    </source>
</evidence>
<evidence type="ECO:0000256" key="3">
    <source>
        <dbReference type="ARBA" id="ARBA00013229"/>
    </source>
</evidence>
<accession>A0AAD9TYM2</accession>
<dbReference type="InterPro" id="IPR033131">
    <property type="entry name" value="Pectinesterase_Asp_AS"/>
</dbReference>
<comment type="pathway">
    <text evidence="2 10">Glycan metabolism; pectin degradation; 2-dehydro-3-deoxy-D-gluconate from pectin: step 1/5.</text>
</comment>
<dbReference type="Proteomes" id="UP001280121">
    <property type="component" value="Unassembled WGS sequence"/>
</dbReference>
<evidence type="ECO:0000256" key="5">
    <source>
        <dbReference type="ARBA" id="ARBA00022525"/>
    </source>
</evidence>
<keyword evidence="5 10" id="KW-0964">Secreted</keyword>
<dbReference type="AlphaFoldDB" id="A0AAD9TYM2"/>
<gene>
    <name evidence="13" type="ORF">Ddye_019378</name>
</gene>
<dbReference type="GO" id="GO:0030599">
    <property type="term" value="F:pectinesterase activity"/>
    <property type="evidence" value="ECO:0007669"/>
    <property type="project" value="UniProtKB-UniRule"/>
</dbReference>
<proteinExistence type="predicted"/>
<protein>
    <recommendedName>
        <fullName evidence="3 10">Pectinesterase</fullName>
        <ecNumber evidence="3 10">3.1.1.11</ecNumber>
    </recommendedName>
</protein>
<dbReference type="PANTHER" id="PTHR31707">
    <property type="entry name" value="PECTINESTERASE"/>
    <property type="match status" value="1"/>
</dbReference>
<comment type="function">
    <text evidence="10">Acts in the modification of cell walls via demethylesterification of cell wall pectin.</text>
</comment>
<comment type="subcellular location">
    <subcellularLocation>
        <location evidence="1 10">Secreted</location>
        <location evidence="1 10">Cell wall</location>
    </subcellularLocation>
</comment>
<evidence type="ECO:0000256" key="4">
    <source>
        <dbReference type="ARBA" id="ARBA00022512"/>
    </source>
</evidence>
<evidence type="ECO:0000256" key="1">
    <source>
        <dbReference type="ARBA" id="ARBA00004191"/>
    </source>
</evidence>
<keyword evidence="6 10" id="KW-0378">Hydrolase</keyword>
<evidence type="ECO:0000259" key="12">
    <source>
        <dbReference type="Pfam" id="PF01095"/>
    </source>
</evidence>
<dbReference type="InterPro" id="IPR011050">
    <property type="entry name" value="Pectin_lyase_fold/virulence"/>
</dbReference>
<evidence type="ECO:0000256" key="10">
    <source>
        <dbReference type="RuleBase" id="RU000589"/>
    </source>
</evidence>
<evidence type="ECO:0000313" key="14">
    <source>
        <dbReference type="Proteomes" id="UP001280121"/>
    </source>
</evidence>
<feature type="active site" evidence="9">
    <location>
        <position position="169"/>
    </location>
</feature>
<dbReference type="Pfam" id="PF01095">
    <property type="entry name" value="Pectinesterase"/>
    <property type="match status" value="1"/>
</dbReference>
<dbReference type="PROSITE" id="PS00800">
    <property type="entry name" value="PECTINESTERASE_1"/>
    <property type="match status" value="1"/>
</dbReference>
<dbReference type="GO" id="GO:0045490">
    <property type="term" value="P:pectin catabolic process"/>
    <property type="evidence" value="ECO:0007669"/>
    <property type="project" value="UniProtKB-UniRule"/>
</dbReference>
<comment type="caution">
    <text evidence="13">The sequence shown here is derived from an EMBL/GenBank/DDBJ whole genome shotgun (WGS) entry which is preliminary data.</text>
</comment>
<dbReference type="PROSITE" id="PS00503">
    <property type="entry name" value="PECTINESTERASE_2"/>
    <property type="match status" value="1"/>
</dbReference>
<evidence type="ECO:0000256" key="9">
    <source>
        <dbReference type="PROSITE-ProRule" id="PRU10040"/>
    </source>
</evidence>
<name>A0AAD9TYM2_9ROSI</name>
<dbReference type="InterPro" id="IPR000070">
    <property type="entry name" value="Pectinesterase_cat"/>
</dbReference>
<keyword evidence="11" id="KW-0732">Signal</keyword>
<feature type="domain" description="Pectinesterase catalytic" evidence="12">
    <location>
        <begin position="19"/>
        <end position="315"/>
    </location>
</feature>
<dbReference type="FunFam" id="2.160.20.10:FF:000029">
    <property type="entry name" value="Pectinesterase 4"/>
    <property type="match status" value="1"/>
</dbReference>
<evidence type="ECO:0000313" key="13">
    <source>
        <dbReference type="EMBL" id="KAK2644183.1"/>
    </source>
</evidence>
<dbReference type="EC" id="3.1.1.11" evidence="3 10"/>
<keyword evidence="8 10" id="KW-0961">Cell wall biogenesis/degradation</keyword>
<dbReference type="InterPro" id="IPR018040">
    <property type="entry name" value="Pectinesterase_Tyr_AS"/>
</dbReference>
<dbReference type="EMBL" id="JANJYI010000006">
    <property type="protein sequence ID" value="KAK2644183.1"/>
    <property type="molecule type" value="Genomic_DNA"/>
</dbReference>
<dbReference type="Gene3D" id="2.160.20.10">
    <property type="entry name" value="Single-stranded right-handed beta-helix, Pectin lyase-like"/>
    <property type="match status" value="1"/>
</dbReference>
<sequence length="333" mass="36627">MWSFILHFLVVTVSAQRPNVTVALDGTGDYRSIVEAVGVIPNNSDSLFYVYIKAGIYKENVYIGSEKRNIVMSGDGIGKTVIESSLSNSSGSGIGVSAALNIESRLFLAKDVSIVNSAGPEGGQAVALRTFGDYIACLRCSIEGFQDTLYAHRGKSQFFFNCDIYGTIDFIFGNAAVIIQNSTIHVRRPLHGQQNVITADGRDRYDSNTAIVIHNCSIVPTPDLRSQSDVKTYLGRPWNKFSQTVIMQSQLDAFIDREGWTKFDESSDVTTLNYIEFWNSGPGSSTGGRVKWPGYHVLNNPKDVQDFTVQKFINGSEWLPKFGVPYSPGLVST</sequence>
<feature type="signal peptide" evidence="11">
    <location>
        <begin position="1"/>
        <end position="15"/>
    </location>
</feature>
<evidence type="ECO:0000256" key="8">
    <source>
        <dbReference type="ARBA" id="ARBA00023316"/>
    </source>
</evidence>
<dbReference type="GO" id="GO:0042545">
    <property type="term" value="P:cell wall modification"/>
    <property type="evidence" value="ECO:0007669"/>
    <property type="project" value="UniProtKB-UniRule"/>
</dbReference>
<dbReference type="InterPro" id="IPR012334">
    <property type="entry name" value="Pectin_lyas_fold"/>
</dbReference>
<evidence type="ECO:0000256" key="11">
    <source>
        <dbReference type="SAM" id="SignalP"/>
    </source>
</evidence>
<keyword evidence="14" id="KW-1185">Reference proteome</keyword>
<evidence type="ECO:0000256" key="7">
    <source>
        <dbReference type="ARBA" id="ARBA00023085"/>
    </source>
</evidence>
<organism evidence="13 14">
    <name type="scientific">Dipteronia dyeriana</name>
    <dbReference type="NCBI Taxonomy" id="168575"/>
    <lineage>
        <taxon>Eukaryota</taxon>
        <taxon>Viridiplantae</taxon>
        <taxon>Streptophyta</taxon>
        <taxon>Embryophyta</taxon>
        <taxon>Tracheophyta</taxon>
        <taxon>Spermatophyta</taxon>
        <taxon>Magnoliopsida</taxon>
        <taxon>eudicotyledons</taxon>
        <taxon>Gunneridae</taxon>
        <taxon>Pentapetalae</taxon>
        <taxon>rosids</taxon>
        <taxon>malvids</taxon>
        <taxon>Sapindales</taxon>
        <taxon>Sapindaceae</taxon>
        <taxon>Hippocastanoideae</taxon>
        <taxon>Acereae</taxon>
        <taxon>Dipteronia</taxon>
    </lineage>
</organism>
<reference evidence="13" key="1">
    <citation type="journal article" date="2023" name="Plant J.">
        <title>Genome sequences and population genomics provide insights into the demographic history, inbreeding, and mutation load of two 'living fossil' tree species of Dipteronia.</title>
        <authorList>
            <person name="Feng Y."/>
            <person name="Comes H.P."/>
            <person name="Chen J."/>
            <person name="Zhu S."/>
            <person name="Lu R."/>
            <person name="Zhang X."/>
            <person name="Li P."/>
            <person name="Qiu J."/>
            <person name="Olsen K.M."/>
            <person name="Qiu Y."/>
        </authorList>
    </citation>
    <scope>NUCLEOTIDE SEQUENCE</scope>
    <source>
        <strain evidence="13">KIB01</strain>
    </source>
</reference>